<comment type="caution">
    <text evidence="1">The sequence shown here is derived from an EMBL/GenBank/DDBJ whole genome shotgun (WGS) entry which is preliminary data.</text>
</comment>
<protein>
    <submittedName>
        <fullName evidence="1">Uncharacterized protein</fullName>
    </submittedName>
</protein>
<proteinExistence type="predicted"/>
<evidence type="ECO:0000313" key="2">
    <source>
        <dbReference type="Proteomes" id="UP001200313"/>
    </source>
</evidence>
<dbReference type="Proteomes" id="UP001200313">
    <property type="component" value="Unassembled WGS sequence"/>
</dbReference>
<dbReference type="RefSeq" id="WP_238073392.1">
    <property type="nucleotide sequence ID" value="NZ_JAKNJB010000006.1"/>
</dbReference>
<evidence type="ECO:0000313" key="1">
    <source>
        <dbReference type="EMBL" id="MCG4526372.1"/>
    </source>
</evidence>
<gene>
    <name evidence="1" type="ORF">L0P79_04690</name>
</gene>
<dbReference type="EMBL" id="JAKNJB010000006">
    <property type="protein sequence ID" value="MCG4526372.1"/>
    <property type="molecule type" value="Genomic_DNA"/>
</dbReference>
<sequence length="68" mass="7507">MSHTKFNLMAVPCDRAFVISEQDAGLLSQKNAGALRALRAVRRAENKSASPERLQELDAKIARLALKE</sequence>
<keyword evidence="2" id="KW-1185">Reference proteome</keyword>
<accession>A0ABS9M6F0</accession>
<reference evidence="1 2" key="1">
    <citation type="submission" date="2022-01" db="EMBL/GenBank/DDBJ databases">
        <title>Collection of gut derived symbiotic bacterial strains cultured from healthy donors.</title>
        <authorList>
            <person name="Lin H."/>
            <person name="Kohout C."/>
            <person name="Waligurski E."/>
            <person name="Pamer E.G."/>
        </authorList>
    </citation>
    <scope>NUCLEOTIDE SEQUENCE [LARGE SCALE GENOMIC DNA]</scope>
    <source>
        <strain evidence="1 2">DFI.3.7</strain>
    </source>
</reference>
<name>A0ABS9M6F0_9FIRM</name>
<organism evidence="1 2">
    <name type="scientific">Intestinimonas massiliensis</name>
    <name type="common">ex Afouda et al. 2020</name>
    <dbReference type="NCBI Taxonomy" id="1673721"/>
    <lineage>
        <taxon>Bacteria</taxon>
        <taxon>Bacillati</taxon>
        <taxon>Bacillota</taxon>
        <taxon>Clostridia</taxon>
        <taxon>Eubacteriales</taxon>
        <taxon>Intestinimonas</taxon>
    </lineage>
</organism>